<evidence type="ECO:0008006" key="4">
    <source>
        <dbReference type="Google" id="ProtNLM"/>
    </source>
</evidence>
<keyword evidence="1" id="KW-0732">Signal</keyword>
<feature type="signal peptide" evidence="1">
    <location>
        <begin position="1"/>
        <end position="25"/>
    </location>
</feature>
<sequence length="99" mass="11033">MTNMIGAMNALSVLLSGVAARSADGRNFAHHPLLFLCSYFSSKLTSGLAFVDFCRPAIIRRKLPGYTRLLNYMWGTHPIMYDEPRRPFSSSGFPSIDDS</sequence>
<keyword evidence="3" id="KW-1185">Reference proteome</keyword>
<organism evidence="2 3">
    <name type="scientific">Aspergillus flavus (strain ATCC 200026 / FGSC A1120 / IAM 13836 / NRRL 3357 / JCM 12722 / SRRC 167)</name>
    <dbReference type="NCBI Taxonomy" id="332952"/>
    <lineage>
        <taxon>Eukaryota</taxon>
        <taxon>Fungi</taxon>
        <taxon>Dikarya</taxon>
        <taxon>Ascomycota</taxon>
        <taxon>Pezizomycotina</taxon>
        <taxon>Eurotiomycetes</taxon>
        <taxon>Eurotiomycetidae</taxon>
        <taxon>Eurotiales</taxon>
        <taxon>Aspergillaceae</taxon>
        <taxon>Aspergillus</taxon>
        <taxon>Aspergillus subgen. Circumdati</taxon>
    </lineage>
</organism>
<dbReference type="VEuPathDB" id="FungiDB:F9C07_1183185"/>
<name>A0A7U2MD38_ASPFN</name>
<proteinExistence type="predicted"/>
<evidence type="ECO:0000256" key="1">
    <source>
        <dbReference type="SAM" id="SignalP"/>
    </source>
</evidence>
<dbReference type="EMBL" id="CP044622">
    <property type="protein sequence ID" value="QRD81489.1"/>
    <property type="molecule type" value="Genomic_DNA"/>
</dbReference>
<protein>
    <recommendedName>
        <fullName evidence="4">Secreted protein</fullName>
    </recommendedName>
</protein>
<reference evidence="3" key="1">
    <citation type="journal article" date="2021" name="G3 (Bethesda)">
        <title>Chromosome assembled and annotated genome sequence of Aspergillus flavus NRRL 3357.</title>
        <authorList>
            <person name="Skerker J.M."/>
            <person name="Pianalto K.M."/>
            <person name="Mondo S.J."/>
            <person name="Yang K."/>
            <person name="Arkin A.P."/>
            <person name="Keller N.P."/>
            <person name="Grigoriev I.V."/>
            <person name="Louise Glass N.L."/>
        </authorList>
    </citation>
    <scope>NUCLEOTIDE SEQUENCE [LARGE SCALE GENOMIC DNA]</scope>
    <source>
        <strain evidence="3">ATCC 200026 / FGSC A1120 / IAM 13836 / NRRL 3357 / JCM 12722 / SRRC 167</strain>
    </source>
</reference>
<dbReference type="AlphaFoldDB" id="A0A7U2MD38"/>
<feature type="chain" id="PRO_5031337372" description="Secreted protein" evidence="1">
    <location>
        <begin position="26"/>
        <end position="99"/>
    </location>
</feature>
<gene>
    <name evidence="2" type="ORF">F9C07_1183185</name>
</gene>
<evidence type="ECO:0000313" key="2">
    <source>
        <dbReference type="EMBL" id="QRD81489.1"/>
    </source>
</evidence>
<accession>A0A7U2MD38</accession>
<dbReference type="Proteomes" id="UP000596276">
    <property type="component" value="Chromosome 2"/>
</dbReference>
<evidence type="ECO:0000313" key="3">
    <source>
        <dbReference type="Proteomes" id="UP000596276"/>
    </source>
</evidence>